<feature type="region of interest" description="Disordered" evidence="1">
    <location>
        <begin position="22"/>
        <end position="93"/>
    </location>
</feature>
<protein>
    <submittedName>
        <fullName evidence="2">Uncharacterized protein</fullName>
    </submittedName>
</protein>
<dbReference type="RefSeq" id="YP_009273222.1">
    <property type="nucleotide sequence ID" value="NC_030901.1"/>
</dbReference>
<dbReference type="GeneID" id="28803401"/>
<gene>
    <name evidence="2" type="primary">187</name>
    <name evidence="2" type="ORF">PBI_CLUBL_187</name>
</gene>
<evidence type="ECO:0000313" key="2">
    <source>
        <dbReference type="EMBL" id="ANA86685.1"/>
    </source>
</evidence>
<dbReference type="Proteomes" id="UP000203982">
    <property type="component" value="Segment"/>
</dbReference>
<dbReference type="EMBL" id="KU998246">
    <property type="protein sequence ID" value="ANA86685.1"/>
    <property type="molecule type" value="Genomic_DNA"/>
</dbReference>
<organism evidence="2 3">
    <name type="scientific">Gordonia phage ClubL</name>
    <dbReference type="NCBI Taxonomy" id="1838065"/>
    <lineage>
        <taxon>Viruses</taxon>
        <taxon>Duplodnaviria</taxon>
        <taxon>Heunggongvirae</taxon>
        <taxon>Uroviricota</taxon>
        <taxon>Caudoviricetes</taxon>
        <taxon>Smoothievirus</taxon>
        <taxon>Smoothievirus clubL</taxon>
    </lineage>
</organism>
<keyword evidence="3" id="KW-1185">Reference proteome</keyword>
<accession>A0A160DFH9</accession>
<name>A0A160DFH9_9CAUD</name>
<proteinExistence type="predicted"/>
<evidence type="ECO:0000313" key="3">
    <source>
        <dbReference type="Proteomes" id="UP000203982"/>
    </source>
</evidence>
<dbReference type="KEGG" id="vg:28803401"/>
<sequence>MHRATARSADLPAGLRNLTAFGSAHRASARSPAERALGRLPSERSVGSPGRAWAGARGRARVGGRGRAPGEHCPNRANQRCHGLGFPKTADAW</sequence>
<reference evidence="2 3" key="1">
    <citation type="submission" date="2016-03" db="EMBL/GenBank/DDBJ databases">
        <authorList>
            <person name="Montgomery M.T."/>
            <person name="Guerrero C.A."/>
            <person name="Mavrich T.N."/>
            <person name="Pope W.H."/>
            <person name="Garlena R.A."/>
            <person name="Russell D.A."/>
            <person name="Jacobs-Sera D."/>
            <person name="Hendrix R.W."/>
            <person name="Hatfull G.F."/>
        </authorList>
    </citation>
    <scope>NUCLEOTIDE SEQUENCE [LARGE SCALE GENOMIC DNA]</scope>
</reference>
<evidence type="ECO:0000256" key="1">
    <source>
        <dbReference type="SAM" id="MobiDB-lite"/>
    </source>
</evidence>